<protein>
    <submittedName>
        <fullName evidence="1">Uncharacterized protein</fullName>
    </submittedName>
</protein>
<dbReference type="Proteomes" id="UP000008152">
    <property type="component" value="Chromosome I"/>
</dbReference>
<dbReference type="KEGG" id="vha:VIBHAR_01944"/>
<proteinExistence type="predicted"/>
<name>A7MYN1_VIBC1</name>
<gene>
    <name evidence="1" type="ordered locus">VIBHAR_01944</name>
</gene>
<evidence type="ECO:0000313" key="2">
    <source>
        <dbReference type="Proteomes" id="UP000008152"/>
    </source>
</evidence>
<organism evidence="1 2">
    <name type="scientific">Vibrio campbellii (strain ATCC BAA-1116)</name>
    <dbReference type="NCBI Taxonomy" id="2902295"/>
    <lineage>
        <taxon>Bacteria</taxon>
        <taxon>Pseudomonadati</taxon>
        <taxon>Pseudomonadota</taxon>
        <taxon>Gammaproteobacteria</taxon>
        <taxon>Vibrionales</taxon>
        <taxon>Vibrionaceae</taxon>
        <taxon>Vibrio</taxon>
    </lineage>
</organism>
<reference evidence="1 2" key="1">
    <citation type="submission" date="2007-08" db="EMBL/GenBank/DDBJ databases">
        <authorList>
            <consortium name="The Vibrio harveyi Genome Sequencing Project"/>
            <person name="Bassler B."/>
            <person name="Clifton S.W."/>
            <person name="Fulton L."/>
            <person name="Delehaunty K."/>
            <person name="Fronick C."/>
            <person name="Harrison M."/>
            <person name="Markivic C."/>
            <person name="Fulton R."/>
            <person name="Tin-Wollam A.-M."/>
            <person name="Shah N."/>
            <person name="Pepin K."/>
            <person name="Nash W."/>
            <person name="Thiruvilangam P."/>
            <person name="Bhonagiri V."/>
            <person name="Waters C."/>
            <person name="Tu K.C."/>
            <person name="Irgon J."/>
            <person name="Wilson R.K."/>
        </authorList>
    </citation>
    <scope>NUCLEOTIDE SEQUENCE [LARGE SCALE GENOMIC DNA]</scope>
    <source>
        <strain evidence="2">ATCC BAA-1116 / BB120</strain>
    </source>
</reference>
<dbReference type="EMBL" id="CP000789">
    <property type="protein sequence ID" value="ABU70909.1"/>
    <property type="molecule type" value="Genomic_DNA"/>
</dbReference>
<accession>A7MYN1</accession>
<dbReference type="AlphaFoldDB" id="A7MYN1"/>
<evidence type="ECO:0000313" key="1">
    <source>
        <dbReference type="EMBL" id="ABU70909.1"/>
    </source>
</evidence>
<sequence>MSELTIRSQDDFISFVKSVLLDNESKYSNVRFDGWPTIDFYIQGERYVQSLPITAMEGYVGFQQELYRLYTDLKYNNPSLQSKRSIKPAF</sequence>
<dbReference type="RefSeq" id="WP_012127702.1">
    <property type="nucleotide sequence ID" value="NC_009783.1"/>
</dbReference>